<accession>A0AAD6SBN8</accession>
<sequence>LYTRLLLPKRHGYPLFHPQPFDDLPLESRHIGTEIGDVGVVTADGSFDVIFNVCRSANDPVNRFGVPEGFEQVQLGLGDVAPRALYHRPGSDVSNTTISKRRLDVDAGAVVEISTSSKETAVLLLPDGASRTDLRRKKKFRDYALKHAQRWYAFVNGDLERMVNNGDLYLVTGTDKSSSWSVAAVENHSEDCKVSL</sequence>
<dbReference type="AlphaFoldDB" id="A0AAD6SBN8"/>
<name>A0AAD6SBN8_9AGAR</name>
<proteinExistence type="predicted"/>
<protein>
    <submittedName>
        <fullName evidence="2">Uncharacterized protein</fullName>
    </submittedName>
</protein>
<dbReference type="EMBL" id="JARJCM010000162">
    <property type="protein sequence ID" value="KAJ7024889.1"/>
    <property type="molecule type" value="Genomic_DNA"/>
</dbReference>
<gene>
    <name evidence="1" type="ORF">C8F04DRAFT_916985</name>
    <name evidence="2" type="ORF">C8F04DRAFT_926122</name>
</gene>
<evidence type="ECO:0000313" key="3">
    <source>
        <dbReference type="Proteomes" id="UP001218188"/>
    </source>
</evidence>
<keyword evidence="3" id="KW-1185">Reference proteome</keyword>
<comment type="caution">
    <text evidence="2">The sequence shown here is derived from an EMBL/GenBank/DDBJ whole genome shotgun (WGS) entry which is preliminary data.</text>
</comment>
<evidence type="ECO:0000313" key="2">
    <source>
        <dbReference type="EMBL" id="KAJ7024889.1"/>
    </source>
</evidence>
<reference evidence="2" key="1">
    <citation type="submission" date="2023-03" db="EMBL/GenBank/DDBJ databases">
        <title>Massive genome expansion in bonnet fungi (Mycena s.s.) driven by repeated elements and novel gene families across ecological guilds.</title>
        <authorList>
            <consortium name="Lawrence Berkeley National Laboratory"/>
            <person name="Harder C.B."/>
            <person name="Miyauchi S."/>
            <person name="Viragh M."/>
            <person name="Kuo A."/>
            <person name="Thoen E."/>
            <person name="Andreopoulos B."/>
            <person name="Lu D."/>
            <person name="Skrede I."/>
            <person name="Drula E."/>
            <person name="Henrissat B."/>
            <person name="Morin E."/>
            <person name="Kohler A."/>
            <person name="Barry K."/>
            <person name="LaButti K."/>
            <person name="Morin E."/>
            <person name="Salamov A."/>
            <person name="Lipzen A."/>
            <person name="Mereny Z."/>
            <person name="Hegedus B."/>
            <person name="Baldrian P."/>
            <person name="Stursova M."/>
            <person name="Weitz H."/>
            <person name="Taylor A."/>
            <person name="Grigoriev I.V."/>
            <person name="Nagy L.G."/>
            <person name="Martin F."/>
            <person name="Kauserud H."/>
        </authorList>
    </citation>
    <scope>NUCLEOTIDE SEQUENCE</scope>
    <source>
        <strain evidence="2">CBHHK200</strain>
    </source>
</reference>
<feature type="non-terminal residue" evidence="2">
    <location>
        <position position="196"/>
    </location>
</feature>
<dbReference type="Proteomes" id="UP001218188">
    <property type="component" value="Unassembled WGS sequence"/>
</dbReference>
<feature type="non-terminal residue" evidence="2">
    <location>
        <position position="1"/>
    </location>
</feature>
<dbReference type="EMBL" id="JARJCM010000244">
    <property type="protein sequence ID" value="KAJ7021029.1"/>
    <property type="molecule type" value="Genomic_DNA"/>
</dbReference>
<organism evidence="2 3">
    <name type="scientific">Mycena alexandri</name>
    <dbReference type="NCBI Taxonomy" id="1745969"/>
    <lineage>
        <taxon>Eukaryota</taxon>
        <taxon>Fungi</taxon>
        <taxon>Dikarya</taxon>
        <taxon>Basidiomycota</taxon>
        <taxon>Agaricomycotina</taxon>
        <taxon>Agaricomycetes</taxon>
        <taxon>Agaricomycetidae</taxon>
        <taxon>Agaricales</taxon>
        <taxon>Marasmiineae</taxon>
        <taxon>Mycenaceae</taxon>
        <taxon>Mycena</taxon>
    </lineage>
</organism>
<evidence type="ECO:0000313" key="1">
    <source>
        <dbReference type="EMBL" id="KAJ7021029.1"/>
    </source>
</evidence>